<accession>A0A3P3G6I4</accession>
<dbReference type="InterPro" id="IPR023753">
    <property type="entry name" value="FAD/NAD-binding_dom"/>
</dbReference>
<protein>
    <submittedName>
        <fullName evidence="2">NAD(P)/FAD-dependent oxidoreductase</fullName>
    </submittedName>
</protein>
<dbReference type="Proteomes" id="UP000273786">
    <property type="component" value="Unassembled WGS sequence"/>
</dbReference>
<dbReference type="SUPFAM" id="SSF51905">
    <property type="entry name" value="FAD/NAD(P)-binding domain"/>
    <property type="match status" value="1"/>
</dbReference>
<dbReference type="AlphaFoldDB" id="A0A3P3G6I4"/>
<dbReference type="PANTHER" id="PTHR43755">
    <property type="match status" value="1"/>
</dbReference>
<sequence length="380" mass="40927">MSTANKPCIVVLGAGFGGLELTTLLSEAMGDGIDVTLIDKSDTFVFGFSKLDVMFGLKAPEAVRLPYNRYAKPGVRLLKRTIIAIDPEKRRVTTDDGVYDADYLIVALGAEYDFEATPGLSEINEFYTVAGAERLRDVLPTFKKGRAMVGVCGAPYKCPPAPSECVLMLHDYLVRQGVREACEISLVLPLGSPVPPSPDTSRALLAAFAERDIKFIPSRRVASVDNARNAAVLDDGTEMPFDLFLGVPKHRVPLVVLESGMSENGWIPVNPRTLETKYENVYAVGDGANTGTPKAGVFAEGAARAVASALIAKLRRSGSGTLYDGFGTCYIEFGGGRIGKVEVDFFSGPAPTGNYYEPSVALRADKETFGSSRRSRWFGL</sequence>
<dbReference type="OrthoDB" id="9802771at2"/>
<reference evidence="2 3" key="1">
    <citation type="submission" date="2018-11" db="EMBL/GenBank/DDBJ databases">
        <title>the genome of Mesorhizobium tamadayense DSM 28320.</title>
        <authorList>
            <person name="Gao J."/>
        </authorList>
    </citation>
    <scope>NUCLEOTIDE SEQUENCE [LARGE SCALE GENOMIC DNA]</scope>
    <source>
        <strain evidence="2 3">DSM 28320</strain>
    </source>
</reference>
<dbReference type="Gene3D" id="3.50.50.60">
    <property type="entry name" value="FAD/NAD(P)-binding domain"/>
    <property type="match status" value="2"/>
</dbReference>
<evidence type="ECO:0000313" key="3">
    <source>
        <dbReference type="Proteomes" id="UP000273786"/>
    </source>
</evidence>
<comment type="caution">
    <text evidence="2">The sequence shown here is derived from an EMBL/GenBank/DDBJ whole genome shotgun (WGS) entry which is preliminary data.</text>
</comment>
<name>A0A3P3G6I4_9HYPH</name>
<feature type="domain" description="FAD/NAD(P)-binding" evidence="1">
    <location>
        <begin position="9"/>
        <end position="291"/>
    </location>
</feature>
<dbReference type="RefSeq" id="WP_124996145.1">
    <property type="nucleotide sequence ID" value="NZ_RQXT01000003.1"/>
</dbReference>
<gene>
    <name evidence="2" type="ORF">EH240_04160</name>
</gene>
<evidence type="ECO:0000259" key="1">
    <source>
        <dbReference type="Pfam" id="PF07992"/>
    </source>
</evidence>
<dbReference type="GO" id="GO:0016491">
    <property type="term" value="F:oxidoreductase activity"/>
    <property type="evidence" value="ECO:0007669"/>
    <property type="project" value="InterPro"/>
</dbReference>
<organism evidence="2 3">
    <name type="scientific">Mesorhizobium tamadayense</name>
    <dbReference type="NCBI Taxonomy" id="425306"/>
    <lineage>
        <taxon>Bacteria</taxon>
        <taxon>Pseudomonadati</taxon>
        <taxon>Pseudomonadota</taxon>
        <taxon>Alphaproteobacteria</taxon>
        <taxon>Hyphomicrobiales</taxon>
        <taxon>Phyllobacteriaceae</taxon>
        <taxon>Mesorhizobium</taxon>
    </lineage>
</organism>
<keyword evidence="3" id="KW-1185">Reference proteome</keyword>
<dbReference type="EMBL" id="RQXT01000003">
    <property type="protein sequence ID" value="RRI06466.1"/>
    <property type="molecule type" value="Genomic_DNA"/>
</dbReference>
<proteinExistence type="predicted"/>
<dbReference type="Pfam" id="PF07992">
    <property type="entry name" value="Pyr_redox_2"/>
    <property type="match status" value="1"/>
</dbReference>
<dbReference type="InterPro" id="IPR052541">
    <property type="entry name" value="SQRD"/>
</dbReference>
<dbReference type="PANTHER" id="PTHR43755:SF1">
    <property type="entry name" value="FAD-DEPENDENT PYRIDINE NUCLEOTIDE-DISULPHIDE OXIDOREDUCTASE"/>
    <property type="match status" value="1"/>
</dbReference>
<evidence type="ECO:0000313" key="2">
    <source>
        <dbReference type="EMBL" id="RRI06466.1"/>
    </source>
</evidence>
<dbReference type="InterPro" id="IPR036188">
    <property type="entry name" value="FAD/NAD-bd_sf"/>
</dbReference>